<dbReference type="PANTHER" id="PTHR43633:SF1">
    <property type="entry name" value="ALCOHOL DEHYDROGENASE YQHD"/>
    <property type="match status" value="1"/>
</dbReference>
<keyword evidence="2" id="KW-0560">Oxidoreductase</keyword>
<evidence type="ECO:0000259" key="4">
    <source>
        <dbReference type="Pfam" id="PF25137"/>
    </source>
</evidence>
<evidence type="ECO:0000259" key="3">
    <source>
        <dbReference type="Pfam" id="PF00465"/>
    </source>
</evidence>
<dbReference type="GO" id="GO:1990362">
    <property type="term" value="F:butanol dehydrogenase (NAD+) activity"/>
    <property type="evidence" value="ECO:0007669"/>
    <property type="project" value="InterPro"/>
</dbReference>
<protein>
    <submittedName>
        <fullName evidence="5">NADH-dependent alcohol dehydrogenase</fullName>
    </submittedName>
</protein>
<organism evidence="5 6">
    <name type="scientific">Coprobacter secundus subsp. similis</name>
    <dbReference type="NCBI Taxonomy" id="2751153"/>
    <lineage>
        <taxon>Bacteria</taxon>
        <taxon>Pseudomonadati</taxon>
        <taxon>Bacteroidota</taxon>
        <taxon>Bacteroidia</taxon>
        <taxon>Bacteroidales</taxon>
        <taxon>Barnesiellaceae</taxon>
        <taxon>Coprobacter</taxon>
    </lineage>
</organism>
<dbReference type="FunFam" id="3.40.50.1970:FF:000003">
    <property type="entry name" value="Alcohol dehydrogenase, iron-containing"/>
    <property type="match status" value="1"/>
</dbReference>
<dbReference type="GO" id="GO:1990002">
    <property type="term" value="F:methylglyoxal reductase (NADPH) (acetol producing) activity"/>
    <property type="evidence" value="ECO:0007669"/>
    <property type="project" value="TreeGrafter"/>
</dbReference>
<feature type="domain" description="Alcohol dehydrogenase iron-type/glycerol dehydrogenase GldA" evidence="3">
    <location>
        <begin position="9"/>
        <end position="175"/>
    </location>
</feature>
<keyword evidence="6" id="KW-1185">Reference proteome</keyword>
<dbReference type="Gene3D" id="1.20.1090.10">
    <property type="entry name" value="Dehydroquinate synthase-like - alpha domain"/>
    <property type="match status" value="1"/>
</dbReference>
<dbReference type="PANTHER" id="PTHR43633">
    <property type="entry name" value="ALCOHOL DEHYDROGENASE YQHD"/>
    <property type="match status" value="1"/>
</dbReference>
<comment type="similarity">
    <text evidence="1">Belongs to the iron-containing alcohol dehydrogenase family.</text>
</comment>
<dbReference type="Gene3D" id="3.40.50.1970">
    <property type="match status" value="1"/>
</dbReference>
<feature type="domain" description="Fe-containing alcohol dehydrogenase-like C-terminal" evidence="4">
    <location>
        <begin position="190"/>
        <end position="361"/>
    </location>
</feature>
<name>A0A7G1HRX2_9BACT</name>
<dbReference type="GO" id="GO:0008106">
    <property type="term" value="F:alcohol dehydrogenase (NADP+) activity"/>
    <property type="evidence" value="ECO:0007669"/>
    <property type="project" value="TreeGrafter"/>
</dbReference>
<evidence type="ECO:0000256" key="2">
    <source>
        <dbReference type="ARBA" id="ARBA00023002"/>
    </source>
</evidence>
<dbReference type="InterPro" id="IPR001670">
    <property type="entry name" value="ADH_Fe/GldA"/>
</dbReference>
<proteinExistence type="inferred from homology"/>
<evidence type="ECO:0000313" key="5">
    <source>
        <dbReference type="EMBL" id="BCI61713.1"/>
    </source>
</evidence>
<accession>A0A7G1HRX2</accession>
<dbReference type="SUPFAM" id="SSF56796">
    <property type="entry name" value="Dehydroquinate synthase-like"/>
    <property type="match status" value="1"/>
</dbReference>
<dbReference type="EMBL" id="AP023322">
    <property type="protein sequence ID" value="BCI61713.1"/>
    <property type="molecule type" value="Genomic_DNA"/>
</dbReference>
<evidence type="ECO:0000313" key="6">
    <source>
        <dbReference type="Proteomes" id="UP000594042"/>
    </source>
</evidence>
<dbReference type="GO" id="GO:0046872">
    <property type="term" value="F:metal ion binding"/>
    <property type="evidence" value="ECO:0007669"/>
    <property type="project" value="InterPro"/>
</dbReference>
<sequence length="384" mass="43086">MENFTFENPTKLIFGKGTISRLATEIAPEKRIMVCYGGGSAKRNGVYQQVKDALKDHFSIEFWGIEPNPDYDTVMKAVALARQNDIDYLVAVGGGSVIDATKFIAHAIPYDGEDPWQLAIHNELITRSTPLAVVLTLPATGSEMNHRGVLSRRRTKEKVSFITPFSFPRFSILDPEVTYTLPRKQLSNGIVDSFMHIMEQYMTTTGNSVLMDRWAEGALLSLIEIGPKVLEHPTDYDTMANFMLCTTMALNGFVGMGVPQDWATHRIGYELTILYGLDHAETLAVVFPALLTILKEQKKEKLAQYAERVWHIQDGNTDQKADKAIEKTVTFFRQMGLRTRMSEYGIPAEAVDIIYQRLKKSGAVYGEKKNVDAEMARAIFAQSL</sequence>
<gene>
    <name evidence="5" type="ORF">Cop2CBH44_00660</name>
</gene>
<reference evidence="6" key="1">
    <citation type="submission" date="2020-07" db="EMBL/GenBank/DDBJ databases">
        <title>Complete genome sequencing of Coprobacter sp. strain 2CBH44.</title>
        <authorList>
            <person name="Sakamoto M."/>
            <person name="Murakami T."/>
            <person name="Mori H."/>
        </authorList>
    </citation>
    <scope>NUCLEOTIDE SEQUENCE [LARGE SCALE GENOMIC DNA]</scope>
    <source>
        <strain evidence="6">2CBH44</strain>
    </source>
</reference>
<evidence type="ECO:0000256" key="1">
    <source>
        <dbReference type="ARBA" id="ARBA00007358"/>
    </source>
</evidence>
<dbReference type="InterPro" id="IPR056798">
    <property type="entry name" value="ADH_Fe_C"/>
</dbReference>
<dbReference type="RefSeq" id="WP_021929917.1">
    <property type="nucleotide sequence ID" value="NZ_AP023322.1"/>
</dbReference>
<dbReference type="InterPro" id="IPR044731">
    <property type="entry name" value="BDH-like"/>
</dbReference>
<dbReference type="CDD" id="cd08187">
    <property type="entry name" value="BDH"/>
    <property type="match status" value="1"/>
</dbReference>
<dbReference type="GO" id="GO:0005829">
    <property type="term" value="C:cytosol"/>
    <property type="evidence" value="ECO:0007669"/>
    <property type="project" value="TreeGrafter"/>
</dbReference>
<dbReference type="AlphaFoldDB" id="A0A7G1HRX2"/>
<dbReference type="Pfam" id="PF25137">
    <property type="entry name" value="ADH_Fe_C"/>
    <property type="match status" value="1"/>
</dbReference>
<dbReference type="Pfam" id="PF00465">
    <property type="entry name" value="Fe-ADH"/>
    <property type="match status" value="1"/>
</dbReference>
<dbReference type="Proteomes" id="UP000594042">
    <property type="component" value="Chromosome"/>
</dbReference>
<dbReference type="KEGG" id="copr:Cop2CBH44_00660"/>